<feature type="compositionally biased region" description="Polar residues" evidence="1">
    <location>
        <begin position="285"/>
        <end position="294"/>
    </location>
</feature>
<keyword evidence="2" id="KW-0812">Transmembrane</keyword>
<evidence type="ECO:0000313" key="3">
    <source>
        <dbReference type="EMBL" id="EPQ28579.1"/>
    </source>
</evidence>
<feature type="region of interest" description="Disordered" evidence="1">
    <location>
        <begin position="71"/>
        <end position="136"/>
    </location>
</feature>
<dbReference type="Proteomes" id="UP000053664">
    <property type="component" value="Unassembled WGS sequence"/>
</dbReference>
<dbReference type="HOGENOM" id="CLU_387383_0_0_1"/>
<feature type="region of interest" description="Disordered" evidence="1">
    <location>
        <begin position="666"/>
        <end position="713"/>
    </location>
</feature>
<evidence type="ECO:0000256" key="1">
    <source>
        <dbReference type="SAM" id="MobiDB-lite"/>
    </source>
</evidence>
<evidence type="ECO:0000313" key="4">
    <source>
        <dbReference type="Proteomes" id="UP000053664"/>
    </source>
</evidence>
<name>A0A061H811_9BASI</name>
<feature type="compositionally biased region" description="Basic and acidic residues" evidence="1">
    <location>
        <begin position="587"/>
        <end position="597"/>
    </location>
</feature>
<dbReference type="AlphaFoldDB" id="A0A061H811"/>
<feature type="region of interest" description="Disordered" evidence="1">
    <location>
        <begin position="343"/>
        <end position="397"/>
    </location>
</feature>
<dbReference type="GeneID" id="19317990"/>
<feature type="region of interest" description="Disordered" evidence="1">
    <location>
        <begin position="181"/>
        <end position="200"/>
    </location>
</feature>
<keyword evidence="2" id="KW-1133">Transmembrane helix</keyword>
<feature type="compositionally biased region" description="Polar residues" evidence="1">
    <location>
        <begin position="604"/>
        <end position="613"/>
    </location>
</feature>
<accession>A0A061H811</accession>
<feature type="compositionally biased region" description="Polar residues" evidence="1">
    <location>
        <begin position="415"/>
        <end position="424"/>
    </location>
</feature>
<feature type="compositionally biased region" description="Polar residues" evidence="1">
    <location>
        <begin position="666"/>
        <end position="676"/>
    </location>
</feature>
<evidence type="ECO:0000256" key="2">
    <source>
        <dbReference type="SAM" id="Phobius"/>
    </source>
</evidence>
<feature type="compositionally biased region" description="Polar residues" evidence="1">
    <location>
        <begin position="366"/>
        <end position="379"/>
    </location>
</feature>
<feature type="compositionally biased region" description="Acidic residues" evidence="1">
    <location>
        <begin position="86"/>
        <end position="95"/>
    </location>
</feature>
<feature type="region of interest" description="Disordered" evidence="1">
    <location>
        <begin position="497"/>
        <end position="519"/>
    </location>
</feature>
<organism evidence="3 4">
    <name type="scientific">Pseudozyma flocculosa PF-1</name>
    <dbReference type="NCBI Taxonomy" id="1277687"/>
    <lineage>
        <taxon>Eukaryota</taxon>
        <taxon>Fungi</taxon>
        <taxon>Dikarya</taxon>
        <taxon>Basidiomycota</taxon>
        <taxon>Ustilaginomycotina</taxon>
        <taxon>Ustilaginomycetes</taxon>
        <taxon>Ustilaginales</taxon>
        <taxon>Ustilaginaceae</taxon>
        <taxon>Pseudozyma</taxon>
    </lineage>
</organism>
<feature type="region of interest" description="Disordered" evidence="1">
    <location>
        <begin position="232"/>
        <end position="304"/>
    </location>
</feature>
<feature type="transmembrane region" description="Helical" evidence="2">
    <location>
        <begin position="312"/>
        <end position="333"/>
    </location>
</feature>
<gene>
    <name evidence="3" type="ORF">PFL1_03883</name>
</gene>
<feature type="compositionally biased region" description="Polar residues" evidence="1">
    <location>
        <begin position="432"/>
        <end position="443"/>
    </location>
</feature>
<feature type="compositionally biased region" description="Basic and acidic residues" evidence="1">
    <location>
        <begin position="702"/>
        <end position="713"/>
    </location>
</feature>
<reference evidence="3 4" key="1">
    <citation type="journal article" date="2013" name="Plant Cell">
        <title>The transition from a phytopathogenic smut ancestor to an anamorphic biocontrol agent deciphered by comparative whole-genome analysis.</title>
        <authorList>
            <person name="Lefebvre F."/>
            <person name="Joly D.L."/>
            <person name="Labbe C."/>
            <person name="Teichmann B."/>
            <person name="Linning R."/>
            <person name="Belzile F."/>
            <person name="Bakkeren G."/>
            <person name="Belanger R.R."/>
        </authorList>
    </citation>
    <scope>NUCLEOTIDE SEQUENCE [LARGE SCALE GENOMIC DNA]</scope>
    <source>
        <strain evidence="3 4">PF-1</strain>
    </source>
</reference>
<feature type="region of interest" description="Disordered" evidence="1">
    <location>
        <begin position="415"/>
        <end position="485"/>
    </location>
</feature>
<dbReference type="EMBL" id="KE361634">
    <property type="protein sequence ID" value="EPQ28579.1"/>
    <property type="molecule type" value="Genomic_DNA"/>
</dbReference>
<sequence>MLCSFARGSLQVGPRIKSTTSSRSSRPPQRHQTQPPEGLVQSLCSSMAMLAGSAKTAAAALLATLLVPGARAQQPPVPASGGAPGEGDDNDDTDGLDPPSSPSNGPTTHIIAEDPSLQDSDPAQPPSPASPADVELGHIDGAKSCEPLRISWQYTAPNDGHRVSLRVSSASALSKRSIHRLEKRRPSQVGGVPVSRRDINNTISPPEGVVLSDGSFLWQQVSLPAGSYQISLDAPAQDGDDPIHAVSDPFKVDPGTSTSCLPLASGSSPSASSAPSGQPKPPINRNATSDPSSHNVDAANGGDGGGTSSGTIAAAVVVPVLFLVGVLLVLRFIQRRRRRQTMMGAAARPAAPRNPFAGDTELKHSAPQTRASSLDSFTTAGEHDRPRDSQQAFGLSHKVDQQTEATTTVEFLASSNFSADSPSPETADGGNLSRSASNASTFSIKRKPVPPLALQRSATVQHKSRNAGLANRPAQRLSEPSMVERPGFHSTVLRLNDGGIKDANHSNRDSALPSSTFDHVPPQFRSSEALPLDIPSALGVTAPEHRASAATIQVTWHPGQPTCAHSRDDTGPVSAAPTVSSFSGDRSGCRDSTRTEDGTIAEEASQTAASSRHLSVHASLASPGRRGTSDTAHSSRTLSMSESLYAPCEVLVATRVNAVPVGTEPVSLSSLSSLTGQPARGSEHGEQGEDDGSSSDTVDVARGAHDDQAEQRP</sequence>
<feature type="compositionally biased region" description="Basic and acidic residues" evidence="1">
    <location>
        <begin position="499"/>
        <end position="508"/>
    </location>
</feature>
<proteinExistence type="predicted"/>
<feature type="region of interest" description="Disordered" evidence="1">
    <location>
        <begin position="560"/>
        <end position="637"/>
    </location>
</feature>
<feature type="compositionally biased region" description="Low complexity" evidence="1">
    <location>
        <begin position="261"/>
        <end position="277"/>
    </location>
</feature>
<dbReference type="KEGG" id="pfp:PFL1_03883"/>
<keyword evidence="2" id="KW-0472">Membrane</keyword>
<protein>
    <submittedName>
        <fullName evidence="3">Uncharacterized protein</fullName>
    </submittedName>
</protein>
<dbReference type="RefSeq" id="XP_007879597.1">
    <property type="nucleotide sequence ID" value="XM_007881406.1"/>
</dbReference>
<feature type="region of interest" description="Disordered" evidence="1">
    <location>
        <begin position="1"/>
        <end position="38"/>
    </location>
</feature>
<feature type="compositionally biased region" description="Low complexity" evidence="1">
    <location>
        <begin position="18"/>
        <end position="36"/>
    </location>
</feature>